<sequence length="174" mass="18741">MLIEGTDTKKFSGRRTTVGKKKSKKDKGKKSPKHSKKSNQKSNKKSVLGASARDLGTALVGAAVGEIAQSMIARTIDGTANSNKPDNIRNAVEDSAASAKHVVANTVESVNDVARITQDSSDRTKSSISNVIDRVAERVEELRQKANDTISENLDLVASARKNGKHEKKKDKKS</sequence>
<proteinExistence type="predicted"/>
<name>A0A7C3PUM1_9CYAN</name>
<protein>
    <submittedName>
        <fullName evidence="2">Uncharacterized protein</fullName>
    </submittedName>
</protein>
<feature type="region of interest" description="Disordered" evidence="1">
    <location>
        <begin position="1"/>
        <end position="50"/>
    </location>
</feature>
<dbReference type="AlphaFoldDB" id="A0A7C3PUM1"/>
<evidence type="ECO:0000256" key="1">
    <source>
        <dbReference type="SAM" id="MobiDB-lite"/>
    </source>
</evidence>
<gene>
    <name evidence="2" type="ORF">ENR64_28555</name>
</gene>
<organism evidence="2">
    <name type="scientific">Oscillatoriales cyanobacterium SpSt-418</name>
    <dbReference type="NCBI Taxonomy" id="2282169"/>
    <lineage>
        <taxon>Bacteria</taxon>
        <taxon>Bacillati</taxon>
        <taxon>Cyanobacteriota</taxon>
        <taxon>Cyanophyceae</taxon>
        <taxon>Oscillatoriophycideae</taxon>
        <taxon>Oscillatoriales</taxon>
    </lineage>
</organism>
<reference evidence="2" key="1">
    <citation type="journal article" date="2020" name="mSystems">
        <title>Genome- and Community-Level Interaction Insights into Carbon Utilization and Element Cycling Functions of Hydrothermarchaeota in Hydrothermal Sediment.</title>
        <authorList>
            <person name="Zhou Z."/>
            <person name="Liu Y."/>
            <person name="Xu W."/>
            <person name="Pan J."/>
            <person name="Luo Z.H."/>
            <person name="Li M."/>
        </authorList>
    </citation>
    <scope>NUCLEOTIDE SEQUENCE [LARGE SCALE GENOMIC DNA]</scope>
    <source>
        <strain evidence="2">SpSt-418</strain>
    </source>
</reference>
<evidence type="ECO:0000313" key="2">
    <source>
        <dbReference type="EMBL" id="HFN01622.1"/>
    </source>
</evidence>
<feature type="region of interest" description="Disordered" evidence="1">
    <location>
        <begin position="145"/>
        <end position="174"/>
    </location>
</feature>
<feature type="compositionally biased region" description="Basic and acidic residues" evidence="1">
    <location>
        <begin position="1"/>
        <end position="10"/>
    </location>
</feature>
<feature type="compositionally biased region" description="Basic residues" evidence="1">
    <location>
        <begin position="162"/>
        <end position="174"/>
    </location>
</feature>
<dbReference type="EMBL" id="DSRU01000428">
    <property type="protein sequence ID" value="HFN01622.1"/>
    <property type="molecule type" value="Genomic_DNA"/>
</dbReference>
<feature type="compositionally biased region" description="Basic residues" evidence="1">
    <location>
        <begin position="11"/>
        <end position="44"/>
    </location>
</feature>
<accession>A0A7C3PUM1</accession>
<comment type="caution">
    <text evidence="2">The sequence shown here is derived from an EMBL/GenBank/DDBJ whole genome shotgun (WGS) entry which is preliminary data.</text>
</comment>